<sequence length="544" mass="57874">MSVMDERALPRGFVRLESRRPEEPTLNLKIALAPKDRDGLEKALYATSTPGGASYGQHLSFEQVKTFMEPHPEAITAVTQWLSENQITDVKPAGAFNDWLGFSVPASKAGSLLDANYESFRETSTGQELFRTLQYSIPEDLKTHISLVHPTTSFALRPSPDPQFVANDVNITARANPTPSSCNSVTNPACLQALYGIPTTPATQKSNKLAVTGFINQWAQSADLNTFLGLLRPDMSPGTSFEVQSVDGGVNPQGPGLAGAEANLDIQYTVGIATGVPVTFITVGEDNQDDASGFLDVINALIAEDAPPAVLTTSYGFDEFDMGEDLAKRLCDAYMALSTRGVSNLFASGDGGVWGTRDFQCEFFDPTFPAACPFITSVGSTNPASTPGEEVASRFSSGGFSEYFSRPSYQDTAVTTYLQAIGNDNSGRFNRNGRAYPDVAARGYPIAIVNGGSRDIVQGTSASSPIFASVIALINDRLVAAGKPVLGFLNPFLYAHPEALFDTTTGINDGPNCREAGFRSVSGWDAATGLGTPNFNALLTAASL</sequence>
<dbReference type="PANTHER" id="PTHR14218">
    <property type="entry name" value="PROTEASE S8 TRIPEPTIDYL PEPTIDASE I CLN2"/>
    <property type="match status" value="1"/>
</dbReference>
<evidence type="ECO:0000256" key="5">
    <source>
        <dbReference type="ARBA" id="ARBA00012462"/>
    </source>
</evidence>
<dbReference type="CDD" id="cd04056">
    <property type="entry name" value="Peptidases_S53"/>
    <property type="match status" value="1"/>
</dbReference>
<keyword evidence="7" id="KW-0479">Metal-binding</keyword>
<dbReference type="Gene3D" id="3.40.50.200">
    <property type="entry name" value="Peptidase S8/S53 domain"/>
    <property type="match status" value="1"/>
</dbReference>
<dbReference type="SUPFAM" id="SSF54897">
    <property type="entry name" value="Protease propeptides/inhibitors"/>
    <property type="match status" value="1"/>
</dbReference>
<keyword evidence="9 12" id="KW-0720">Serine protease</keyword>
<feature type="active site" description="Charge relay system" evidence="12">
    <location>
        <position position="265"/>
    </location>
</feature>
<keyword evidence="10" id="KW-0106">Calcium</keyword>
<comment type="cofactor">
    <cofactor evidence="2">
        <name>Ca(2+)</name>
        <dbReference type="ChEBI" id="CHEBI:29108"/>
    </cofactor>
</comment>
<dbReference type="CDD" id="cd11377">
    <property type="entry name" value="Pro-peptidase_S53"/>
    <property type="match status" value="1"/>
</dbReference>
<evidence type="ECO:0000256" key="10">
    <source>
        <dbReference type="ARBA" id="ARBA00022837"/>
    </source>
</evidence>
<dbReference type="InterPro" id="IPR000209">
    <property type="entry name" value="Peptidase_S8/S53_dom"/>
</dbReference>
<keyword evidence="6 12" id="KW-0645">Protease</keyword>
<evidence type="ECO:0000313" key="14">
    <source>
        <dbReference type="EMBL" id="KAL0064888.1"/>
    </source>
</evidence>
<dbReference type="PROSITE" id="PS51695">
    <property type="entry name" value="SEDOLISIN"/>
    <property type="match status" value="1"/>
</dbReference>
<evidence type="ECO:0000256" key="12">
    <source>
        <dbReference type="PROSITE-ProRule" id="PRU01032"/>
    </source>
</evidence>
<dbReference type="EMBL" id="JBBXMP010000055">
    <property type="protein sequence ID" value="KAL0064888.1"/>
    <property type="molecule type" value="Genomic_DNA"/>
</dbReference>
<dbReference type="PANTHER" id="PTHR14218:SF15">
    <property type="entry name" value="TRIPEPTIDYL-PEPTIDASE 1"/>
    <property type="match status" value="1"/>
</dbReference>
<evidence type="ECO:0000313" key="15">
    <source>
        <dbReference type="Proteomes" id="UP001437256"/>
    </source>
</evidence>
<organism evidence="14 15">
    <name type="scientific">Marasmius tenuissimus</name>
    <dbReference type="NCBI Taxonomy" id="585030"/>
    <lineage>
        <taxon>Eukaryota</taxon>
        <taxon>Fungi</taxon>
        <taxon>Dikarya</taxon>
        <taxon>Basidiomycota</taxon>
        <taxon>Agaricomycotina</taxon>
        <taxon>Agaricomycetes</taxon>
        <taxon>Agaricomycetidae</taxon>
        <taxon>Agaricales</taxon>
        <taxon>Marasmiineae</taxon>
        <taxon>Marasmiaceae</taxon>
        <taxon>Marasmius</taxon>
    </lineage>
</organism>
<comment type="function">
    <text evidence="3">Secreted tripeptidyl-peptidase which degrades proteins at acidic pHs and is involved in virulence.</text>
</comment>
<evidence type="ECO:0000256" key="3">
    <source>
        <dbReference type="ARBA" id="ARBA00002451"/>
    </source>
</evidence>
<comment type="subcellular location">
    <subcellularLocation>
        <location evidence="4">Secreted</location>
        <location evidence="4">Extracellular space</location>
    </subcellularLocation>
</comment>
<feature type="active site" description="Charge relay system" evidence="12">
    <location>
        <position position="261"/>
    </location>
</feature>
<evidence type="ECO:0000256" key="1">
    <source>
        <dbReference type="ARBA" id="ARBA00001910"/>
    </source>
</evidence>
<dbReference type="InterPro" id="IPR015366">
    <property type="entry name" value="S53_propep"/>
</dbReference>
<accession>A0ABR2ZU64</accession>
<dbReference type="Proteomes" id="UP001437256">
    <property type="component" value="Unassembled WGS sequence"/>
</dbReference>
<dbReference type="InterPro" id="IPR030400">
    <property type="entry name" value="Sedolisin_dom"/>
</dbReference>
<dbReference type="SMART" id="SM00944">
    <property type="entry name" value="Pro-kuma_activ"/>
    <property type="match status" value="1"/>
</dbReference>
<keyword evidence="11" id="KW-0865">Zymogen</keyword>
<dbReference type="Pfam" id="PF09286">
    <property type="entry name" value="Pro-kuma_activ"/>
    <property type="match status" value="1"/>
</dbReference>
<proteinExistence type="predicted"/>
<evidence type="ECO:0000256" key="8">
    <source>
        <dbReference type="ARBA" id="ARBA00022801"/>
    </source>
</evidence>
<comment type="catalytic activity">
    <reaction evidence="1">
        <text>Release of an N-terminal tripeptide from a polypeptide.</text>
        <dbReference type="EC" id="3.4.14.10"/>
    </reaction>
</comment>
<evidence type="ECO:0000256" key="11">
    <source>
        <dbReference type="ARBA" id="ARBA00023145"/>
    </source>
</evidence>
<reference evidence="14 15" key="1">
    <citation type="submission" date="2024-05" db="EMBL/GenBank/DDBJ databases">
        <title>A draft genome resource for the thread blight pathogen Marasmius tenuissimus strain MS-2.</title>
        <authorList>
            <person name="Yulfo-Soto G.E."/>
            <person name="Baruah I.K."/>
            <person name="Amoako-Attah I."/>
            <person name="Bukari Y."/>
            <person name="Meinhardt L.W."/>
            <person name="Bailey B.A."/>
            <person name="Cohen S.P."/>
        </authorList>
    </citation>
    <scope>NUCLEOTIDE SEQUENCE [LARGE SCALE GENOMIC DNA]</scope>
    <source>
        <strain evidence="14 15">MS-2</strain>
    </source>
</reference>
<feature type="domain" description="Peptidase S53" evidence="13">
    <location>
        <begin position="185"/>
        <end position="544"/>
    </location>
</feature>
<name>A0ABR2ZU64_9AGAR</name>
<protein>
    <recommendedName>
        <fullName evidence="5">tripeptidyl-peptidase II</fullName>
        <ecNumber evidence="5">3.4.14.10</ecNumber>
    </recommendedName>
</protein>
<evidence type="ECO:0000259" key="13">
    <source>
        <dbReference type="PROSITE" id="PS51695"/>
    </source>
</evidence>
<dbReference type="Pfam" id="PF00082">
    <property type="entry name" value="Peptidase_S8"/>
    <property type="match status" value="1"/>
</dbReference>
<evidence type="ECO:0000256" key="4">
    <source>
        <dbReference type="ARBA" id="ARBA00004239"/>
    </source>
</evidence>
<comment type="caution">
    <text evidence="12">Lacks conserved residue(s) required for the propagation of feature annotation.</text>
</comment>
<evidence type="ECO:0000256" key="6">
    <source>
        <dbReference type="ARBA" id="ARBA00022670"/>
    </source>
</evidence>
<feature type="active site" description="Charge relay system" evidence="12">
    <location>
        <position position="461"/>
    </location>
</feature>
<evidence type="ECO:0000256" key="9">
    <source>
        <dbReference type="ARBA" id="ARBA00022825"/>
    </source>
</evidence>
<evidence type="ECO:0000256" key="2">
    <source>
        <dbReference type="ARBA" id="ARBA00001913"/>
    </source>
</evidence>
<comment type="caution">
    <text evidence="14">The sequence shown here is derived from an EMBL/GenBank/DDBJ whole genome shotgun (WGS) entry which is preliminary data.</text>
</comment>
<evidence type="ECO:0000256" key="7">
    <source>
        <dbReference type="ARBA" id="ARBA00022723"/>
    </source>
</evidence>
<keyword evidence="8 12" id="KW-0378">Hydrolase</keyword>
<keyword evidence="15" id="KW-1185">Reference proteome</keyword>
<dbReference type="SUPFAM" id="SSF52743">
    <property type="entry name" value="Subtilisin-like"/>
    <property type="match status" value="1"/>
</dbReference>
<dbReference type="InterPro" id="IPR050819">
    <property type="entry name" value="Tripeptidyl-peptidase_I"/>
</dbReference>
<dbReference type="EC" id="3.4.14.10" evidence="5"/>
<dbReference type="InterPro" id="IPR036852">
    <property type="entry name" value="Peptidase_S8/S53_dom_sf"/>
</dbReference>
<gene>
    <name evidence="14" type="ORF">AAF712_008141</name>
</gene>